<keyword evidence="1" id="KW-1133">Transmembrane helix</keyword>
<gene>
    <name evidence="3" type="ORF">J1836_006985</name>
    <name evidence="2" type="ORF">J1836_05840</name>
</gene>
<evidence type="ECO:0000313" key="2">
    <source>
        <dbReference type="EMBL" id="MBO0612452.1"/>
    </source>
</evidence>
<feature type="transmembrane region" description="Helical" evidence="1">
    <location>
        <begin position="50"/>
        <end position="67"/>
    </location>
</feature>
<proteinExistence type="predicted"/>
<sequence>MQAILARFRLNAPRTRLILKFLFVALMLLGIVAALLPSSGESLLPYTDKFLHAGALFGFAVLLDLATPRHFWRWKVPVLLGYGALIEVVQSLTTWRSASLADLAADAGGILLYWVVWRLALQRLVPHNNG</sequence>
<keyword evidence="1" id="KW-0472">Membrane</keyword>
<organism evidence="3">
    <name type="scientific">Thiothrix fructosivorans</name>
    <dbReference type="NCBI Taxonomy" id="111770"/>
    <lineage>
        <taxon>Bacteria</taxon>
        <taxon>Pseudomonadati</taxon>
        <taxon>Pseudomonadota</taxon>
        <taxon>Gammaproteobacteria</taxon>
        <taxon>Thiotrichales</taxon>
        <taxon>Thiotrichaceae</taxon>
        <taxon>Thiothrix</taxon>
    </lineage>
</organism>
<evidence type="ECO:0000313" key="3">
    <source>
        <dbReference type="EMBL" id="QTX12069.1"/>
    </source>
</evidence>
<dbReference type="EMBL" id="JAFMPM010000006">
    <property type="protein sequence ID" value="MBO0612452.1"/>
    <property type="molecule type" value="Genomic_DNA"/>
</dbReference>
<evidence type="ECO:0000256" key="1">
    <source>
        <dbReference type="SAM" id="Phobius"/>
    </source>
</evidence>
<dbReference type="RefSeq" id="WP_207250148.1">
    <property type="nucleotide sequence ID" value="NZ_JAFMPM010000006.1"/>
</dbReference>
<dbReference type="EMBL" id="CP072748">
    <property type="protein sequence ID" value="QTX12069.1"/>
    <property type="molecule type" value="Genomic_DNA"/>
</dbReference>
<keyword evidence="4" id="KW-1185">Reference proteome</keyword>
<feature type="transmembrane region" description="Helical" evidence="1">
    <location>
        <begin position="17"/>
        <end position="38"/>
    </location>
</feature>
<dbReference type="AlphaFoldDB" id="A0A8B0SMG8"/>
<dbReference type="PANTHER" id="PTHR28008">
    <property type="entry name" value="DOMAIN PROTEIN, PUTATIVE (AFU_ORTHOLOGUE AFUA_3G10980)-RELATED"/>
    <property type="match status" value="1"/>
</dbReference>
<reference evidence="2 4" key="1">
    <citation type="submission" date="2021-03" db="EMBL/GenBank/DDBJ databases">
        <title>Draft genome and methylome analysis of Thiotrix fructosivoruns ATCC 49748.</title>
        <authorList>
            <person name="Fomenkov A."/>
            <person name="Grabovich M.Y."/>
            <person name="Roberts R.J."/>
        </authorList>
    </citation>
    <scope>NUCLEOTIDE SEQUENCE [LARGE SCALE GENOMIC DNA]</scope>
    <source>
        <strain evidence="2 4">ATCC 49748</strain>
    </source>
</reference>
<name>A0A8B0SMG8_9GAMM</name>
<accession>A0A8B0SMG8</accession>
<keyword evidence="1" id="KW-0812">Transmembrane</keyword>
<dbReference type="Proteomes" id="UP000664466">
    <property type="component" value="Unassembled WGS sequence"/>
</dbReference>
<dbReference type="PANTHER" id="PTHR28008:SF1">
    <property type="entry name" value="DOMAIN PROTEIN, PUTATIVE (AFU_ORTHOLOGUE AFUA_3G10980)-RELATED"/>
    <property type="match status" value="1"/>
</dbReference>
<reference evidence="3" key="2">
    <citation type="submission" date="2021-04" db="EMBL/GenBank/DDBJ databases">
        <title>Complete Genome and methylome analysis of Thiothrix fructosivorans ATCC 49748.</title>
        <authorList>
            <person name="Fomenkov A."/>
            <person name="Sun L."/>
            <person name="Vincze T."/>
            <person name="Grabovich M.Y."/>
            <person name="Roberts R.J."/>
        </authorList>
    </citation>
    <scope>NUCLEOTIDE SEQUENCE</scope>
    <source>
        <strain evidence="3">ATCC 49748</strain>
    </source>
</reference>
<protein>
    <submittedName>
        <fullName evidence="3">VanZ family protein</fullName>
    </submittedName>
</protein>
<evidence type="ECO:0000313" key="4">
    <source>
        <dbReference type="Proteomes" id="UP000664466"/>
    </source>
</evidence>